<sequence>MTYQRLFGSGQRLRYLCQDETRLGLKTETGKVIMAFGVKPIAPVLWKRDNFWLYGVVEPLSGWHFCQEYDRLNTQRFQEFIDALSHQLGDDIALIQLDQAGAHVTNALRWPDNLIPVCQPAHSPELNPIERVWQFIKQQFKGEVFLTLAELRTRLNQVLQQITPEQISSLSSYTFILEALFYAASY</sequence>
<evidence type="ECO:0000313" key="2">
    <source>
        <dbReference type="EMBL" id="MEK0189021.1"/>
    </source>
</evidence>
<dbReference type="InterPro" id="IPR047655">
    <property type="entry name" value="Transpos_IS630-like"/>
</dbReference>
<dbReference type="EMBL" id="JBBLXS010000890">
    <property type="protein sequence ID" value="MEK0189021.1"/>
    <property type="molecule type" value="Genomic_DNA"/>
</dbReference>
<protein>
    <submittedName>
        <fullName evidence="2">IS630 family transposase</fullName>
    </submittedName>
</protein>
<feature type="domain" description="Tc1-like transposase DDE" evidence="1">
    <location>
        <begin position="15"/>
        <end position="151"/>
    </location>
</feature>
<proteinExistence type="predicted"/>
<dbReference type="Gene3D" id="3.30.420.10">
    <property type="entry name" value="Ribonuclease H-like superfamily/Ribonuclease H"/>
    <property type="match status" value="1"/>
</dbReference>
<dbReference type="NCBIfam" id="NF033545">
    <property type="entry name" value="transpos_IS630"/>
    <property type="match status" value="1"/>
</dbReference>
<dbReference type="InterPro" id="IPR038717">
    <property type="entry name" value="Tc1-like_DDE_dom"/>
</dbReference>
<dbReference type="InterPro" id="IPR012337">
    <property type="entry name" value="RNaseH-like_sf"/>
</dbReference>
<dbReference type="RefSeq" id="WP_340521800.1">
    <property type="nucleotide sequence ID" value="NZ_JBBLXS010000890.1"/>
</dbReference>
<reference evidence="2 3" key="1">
    <citation type="journal article" date="2020" name="Harmful Algae">
        <title>Molecular and morphological characterization of a novel dihydroanatoxin-a producing Microcoleus species (cyanobacteria) from the Russian River, California, USA.</title>
        <authorList>
            <person name="Conklin K.Y."/>
            <person name="Stancheva R."/>
            <person name="Otten T.G."/>
            <person name="Fadness R."/>
            <person name="Boyer G.L."/>
            <person name="Read B."/>
            <person name="Zhang X."/>
            <person name="Sheath R.G."/>
        </authorList>
    </citation>
    <scope>NUCLEOTIDE SEQUENCE [LARGE SCALE GENOMIC DNA]</scope>
    <source>
        <strain evidence="2 3">PTRS2</strain>
    </source>
</reference>
<evidence type="ECO:0000259" key="1">
    <source>
        <dbReference type="Pfam" id="PF13358"/>
    </source>
</evidence>
<keyword evidence="3" id="KW-1185">Reference proteome</keyword>
<accession>A0ABU8YXD8</accession>
<dbReference type="Pfam" id="PF13358">
    <property type="entry name" value="DDE_3"/>
    <property type="match status" value="1"/>
</dbReference>
<dbReference type="Proteomes" id="UP001384579">
    <property type="component" value="Unassembled WGS sequence"/>
</dbReference>
<gene>
    <name evidence="2" type="ORF">WMG39_29870</name>
</gene>
<dbReference type="InterPro" id="IPR036397">
    <property type="entry name" value="RNaseH_sf"/>
</dbReference>
<name>A0ABU8YXD8_9CYAN</name>
<comment type="caution">
    <text evidence="2">The sequence shown here is derived from an EMBL/GenBank/DDBJ whole genome shotgun (WGS) entry which is preliminary data.</text>
</comment>
<evidence type="ECO:0000313" key="3">
    <source>
        <dbReference type="Proteomes" id="UP001384579"/>
    </source>
</evidence>
<dbReference type="SUPFAM" id="SSF53098">
    <property type="entry name" value="Ribonuclease H-like"/>
    <property type="match status" value="1"/>
</dbReference>
<organism evidence="2 3">
    <name type="scientific">Microcoleus anatoxicus PTRS2</name>
    <dbReference type="NCBI Taxonomy" id="2705321"/>
    <lineage>
        <taxon>Bacteria</taxon>
        <taxon>Bacillati</taxon>
        <taxon>Cyanobacteriota</taxon>
        <taxon>Cyanophyceae</taxon>
        <taxon>Oscillatoriophycideae</taxon>
        <taxon>Oscillatoriales</taxon>
        <taxon>Microcoleaceae</taxon>
        <taxon>Microcoleus</taxon>
        <taxon>Microcoleus anatoxicus</taxon>
    </lineage>
</organism>